<feature type="compositionally biased region" description="Low complexity" evidence="1">
    <location>
        <begin position="104"/>
        <end position="120"/>
    </location>
</feature>
<dbReference type="HOGENOM" id="CLU_1937991_0_0_1"/>
<keyword evidence="3" id="KW-1185">Reference proteome</keyword>
<gene>
    <name evidence="2" type="ORF">CFIO01_12329</name>
</gene>
<feature type="compositionally biased region" description="Polar residues" evidence="1">
    <location>
        <begin position="121"/>
        <end position="130"/>
    </location>
</feature>
<dbReference type="EMBL" id="JARH01000665">
    <property type="protein sequence ID" value="EXF78085.1"/>
    <property type="molecule type" value="Genomic_DNA"/>
</dbReference>
<dbReference type="KEGG" id="cfj:CFIO01_12329"/>
<feature type="compositionally biased region" description="Polar residues" evidence="1">
    <location>
        <begin position="1"/>
        <end position="11"/>
    </location>
</feature>
<proteinExistence type="predicted"/>
<feature type="region of interest" description="Disordered" evidence="1">
    <location>
        <begin position="92"/>
        <end position="130"/>
    </location>
</feature>
<reference evidence="2 3" key="1">
    <citation type="submission" date="2014-02" db="EMBL/GenBank/DDBJ databases">
        <title>The genome sequence of Colletotrichum fioriniae PJ7.</title>
        <authorList>
            <person name="Baroncelli R."/>
            <person name="Thon M.R."/>
        </authorList>
    </citation>
    <scope>NUCLEOTIDE SEQUENCE [LARGE SCALE GENOMIC DNA]</scope>
    <source>
        <strain evidence="2 3">PJ7</strain>
    </source>
</reference>
<feature type="compositionally biased region" description="Basic and acidic residues" evidence="1">
    <location>
        <begin position="20"/>
        <end position="29"/>
    </location>
</feature>
<feature type="region of interest" description="Disordered" evidence="1">
    <location>
        <begin position="1"/>
        <end position="36"/>
    </location>
</feature>
<organism evidence="2 3">
    <name type="scientific">Colletotrichum fioriniae PJ7</name>
    <dbReference type="NCBI Taxonomy" id="1445577"/>
    <lineage>
        <taxon>Eukaryota</taxon>
        <taxon>Fungi</taxon>
        <taxon>Dikarya</taxon>
        <taxon>Ascomycota</taxon>
        <taxon>Pezizomycotina</taxon>
        <taxon>Sordariomycetes</taxon>
        <taxon>Hypocreomycetidae</taxon>
        <taxon>Glomerellales</taxon>
        <taxon>Glomerellaceae</taxon>
        <taxon>Colletotrichum</taxon>
        <taxon>Colletotrichum acutatum species complex</taxon>
    </lineage>
</organism>
<evidence type="ECO:0000313" key="3">
    <source>
        <dbReference type="Proteomes" id="UP000020467"/>
    </source>
</evidence>
<dbReference type="OrthoDB" id="5026622at2759"/>
<evidence type="ECO:0000313" key="2">
    <source>
        <dbReference type="EMBL" id="EXF78085.1"/>
    </source>
</evidence>
<dbReference type="AlphaFoldDB" id="A0A010QMZ2"/>
<sequence length="130" mass="13965">MNETVAPSTSEDPAVDMANDDDHSRETMRDNNTLPTHKLEHLKVGANGVQLLVSTKNHLYDAKNVEGGDSSFQCVGSWGEGSVQELGKMVVSHRTHTDRPHNTPPATTFRGTGRTTASFTQDSGPSTATS</sequence>
<accession>A0A010QMZ2</accession>
<protein>
    <submittedName>
        <fullName evidence="2">Uncharacterized protein</fullName>
    </submittedName>
</protein>
<comment type="caution">
    <text evidence="2">The sequence shown here is derived from an EMBL/GenBank/DDBJ whole genome shotgun (WGS) entry which is preliminary data.</text>
</comment>
<evidence type="ECO:0000256" key="1">
    <source>
        <dbReference type="SAM" id="MobiDB-lite"/>
    </source>
</evidence>
<name>A0A010QMZ2_9PEZI</name>
<dbReference type="Proteomes" id="UP000020467">
    <property type="component" value="Unassembled WGS sequence"/>
</dbReference>